<comment type="caution">
    <text evidence="1">The sequence shown here is derived from an EMBL/GenBank/DDBJ whole genome shotgun (WGS) entry which is preliminary data.</text>
</comment>
<sequence length="131" mass="14944">MAEFVIKYLMAKNEVYKLLNNQKLNYMENFILNNSTGGQKIICAESLLYQQCNNPLDDNAIAFVNKLLVPQKDSSLKEETQSHELPKTILESDNNKTDINIIPSDNIPSNVLPKAKEKKYINCNLIDKVLK</sequence>
<name>A0A397G8D8_9GLOM</name>
<keyword evidence="2" id="KW-1185">Reference proteome</keyword>
<evidence type="ECO:0000313" key="2">
    <source>
        <dbReference type="Proteomes" id="UP000266861"/>
    </source>
</evidence>
<protein>
    <submittedName>
        <fullName evidence="1">Uncharacterized protein</fullName>
    </submittedName>
</protein>
<dbReference type="AlphaFoldDB" id="A0A397G8D8"/>
<organism evidence="1 2">
    <name type="scientific">Diversispora epigaea</name>
    <dbReference type="NCBI Taxonomy" id="1348612"/>
    <lineage>
        <taxon>Eukaryota</taxon>
        <taxon>Fungi</taxon>
        <taxon>Fungi incertae sedis</taxon>
        <taxon>Mucoromycota</taxon>
        <taxon>Glomeromycotina</taxon>
        <taxon>Glomeromycetes</taxon>
        <taxon>Diversisporales</taxon>
        <taxon>Diversisporaceae</taxon>
        <taxon>Diversispora</taxon>
    </lineage>
</organism>
<evidence type="ECO:0000313" key="1">
    <source>
        <dbReference type="EMBL" id="RHZ46279.1"/>
    </source>
</evidence>
<proteinExistence type="predicted"/>
<dbReference type="EMBL" id="PQFF01000519">
    <property type="protein sequence ID" value="RHZ46279.1"/>
    <property type="molecule type" value="Genomic_DNA"/>
</dbReference>
<reference evidence="1 2" key="1">
    <citation type="submission" date="2018-08" db="EMBL/GenBank/DDBJ databases">
        <title>Genome and evolution of the arbuscular mycorrhizal fungus Diversispora epigaea (formerly Glomus versiforme) and its bacterial endosymbionts.</title>
        <authorList>
            <person name="Sun X."/>
            <person name="Fei Z."/>
            <person name="Harrison M."/>
        </authorList>
    </citation>
    <scope>NUCLEOTIDE SEQUENCE [LARGE SCALE GENOMIC DNA]</scope>
    <source>
        <strain evidence="1 2">IT104</strain>
    </source>
</reference>
<dbReference type="Proteomes" id="UP000266861">
    <property type="component" value="Unassembled WGS sequence"/>
</dbReference>
<accession>A0A397G8D8</accession>
<gene>
    <name evidence="1" type="ORF">Glove_627g5</name>
</gene>